<dbReference type="EMBL" id="DS469508">
    <property type="protein sequence ID" value="EDO49700.1"/>
    <property type="molecule type" value="Genomic_DNA"/>
</dbReference>
<dbReference type="AlphaFoldDB" id="A7RG25"/>
<accession>A7RG25</accession>
<dbReference type="PANTHER" id="PTHR21324">
    <property type="entry name" value="FASTING-INDUCIBLE INTEGRAL MEMBRANE PROTEIN TM6P1-RELATED"/>
    <property type="match status" value="1"/>
</dbReference>
<feature type="non-terminal residue" evidence="9">
    <location>
        <position position="1"/>
    </location>
</feature>
<dbReference type="KEGG" id="nve:5522003"/>
<dbReference type="PANTHER" id="PTHR21324:SF2">
    <property type="entry name" value="EG:22E5.9 PROTEIN"/>
    <property type="match status" value="1"/>
</dbReference>
<evidence type="ECO:0000256" key="4">
    <source>
        <dbReference type="ARBA" id="ARBA00022989"/>
    </source>
</evidence>
<keyword evidence="7" id="KW-0732">Signal</keyword>
<protein>
    <recommendedName>
        <fullName evidence="8">CWH43-like N-terminal domain-containing protein</fullName>
    </recommendedName>
</protein>
<comment type="similarity">
    <text evidence="2">Belongs to the DRAM/TMEM150 family.</text>
</comment>
<reference evidence="9 10" key="1">
    <citation type="journal article" date="2007" name="Science">
        <title>Sea anemone genome reveals ancestral eumetazoan gene repertoire and genomic organization.</title>
        <authorList>
            <person name="Putnam N.H."/>
            <person name="Srivastava M."/>
            <person name="Hellsten U."/>
            <person name="Dirks B."/>
            <person name="Chapman J."/>
            <person name="Salamov A."/>
            <person name="Terry A."/>
            <person name="Shapiro H."/>
            <person name="Lindquist E."/>
            <person name="Kapitonov V.V."/>
            <person name="Jurka J."/>
            <person name="Genikhovich G."/>
            <person name="Grigoriev I.V."/>
            <person name="Lucas S.M."/>
            <person name="Steele R.E."/>
            <person name="Finnerty J.R."/>
            <person name="Technau U."/>
            <person name="Martindale M.Q."/>
            <person name="Rokhsar D.S."/>
        </authorList>
    </citation>
    <scope>NUCLEOTIDE SEQUENCE [LARGE SCALE GENOMIC DNA]</scope>
    <source>
        <strain evidence="10">CH2 X CH6</strain>
    </source>
</reference>
<evidence type="ECO:0000313" key="9">
    <source>
        <dbReference type="EMBL" id="EDO49700.1"/>
    </source>
</evidence>
<keyword evidence="4 6" id="KW-1133">Transmembrane helix</keyword>
<dbReference type="eggNOG" id="KOG4320">
    <property type="taxonomic scope" value="Eukaryota"/>
</dbReference>
<dbReference type="InterPro" id="IPR019402">
    <property type="entry name" value="CWH43_N"/>
</dbReference>
<dbReference type="OMA" id="ANEMIVD"/>
<evidence type="ECO:0000259" key="8">
    <source>
        <dbReference type="Pfam" id="PF10277"/>
    </source>
</evidence>
<dbReference type="PhylomeDB" id="A7RG25"/>
<organism evidence="9 10">
    <name type="scientific">Nematostella vectensis</name>
    <name type="common">Starlet sea anemone</name>
    <dbReference type="NCBI Taxonomy" id="45351"/>
    <lineage>
        <taxon>Eukaryota</taxon>
        <taxon>Metazoa</taxon>
        <taxon>Cnidaria</taxon>
        <taxon>Anthozoa</taxon>
        <taxon>Hexacorallia</taxon>
        <taxon>Actiniaria</taxon>
        <taxon>Edwardsiidae</taxon>
        <taxon>Nematostella</taxon>
    </lineage>
</organism>
<evidence type="ECO:0000256" key="3">
    <source>
        <dbReference type="ARBA" id="ARBA00022692"/>
    </source>
</evidence>
<dbReference type="Proteomes" id="UP000001593">
    <property type="component" value="Unassembled WGS sequence"/>
</dbReference>
<feature type="signal peptide" evidence="7">
    <location>
        <begin position="1"/>
        <end position="18"/>
    </location>
</feature>
<evidence type="ECO:0000256" key="7">
    <source>
        <dbReference type="SAM" id="SignalP"/>
    </source>
</evidence>
<evidence type="ECO:0000256" key="2">
    <source>
        <dbReference type="ARBA" id="ARBA00006565"/>
    </source>
</evidence>
<dbReference type="HOGENOM" id="CLU_059992_2_2_1"/>
<dbReference type="GO" id="GO:0012505">
    <property type="term" value="C:endomembrane system"/>
    <property type="evidence" value="ECO:0007669"/>
    <property type="project" value="UniProtKB-SubCell"/>
</dbReference>
<feature type="non-terminal residue" evidence="9">
    <location>
        <position position="238"/>
    </location>
</feature>
<feature type="domain" description="CWH43-like N-terminal" evidence="8">
    <location>
        <begin position="1"/>
        <end position="235"/>
    </location>
</feature>
<feature type="chain" id="PRO_5002711275" description="CWH43-like N-terminal domain-containing protein" evidence="7">
    <location>
        <begin position="19"/>
        <end position="238"/>
    </location>
</feature>
<dbReference type="Pfam" id="PF10277">
    <property type="entry name" value="Frag1"/>
    <property type="match status" value="1"/>
</dbReference>
<evidence type="ECO:0000256" key="6">
    <source>
        <dbReference type="SAM" id="Phobius"/>
    </source>
</evidence>
<keyword evidence="5 6" id="KW-0472">Membrane</keyword>
<evidence type="ECO:0000256" key="1">
    <source>
        <dbReference type="ARBA" id="ARBA00004127"/>
    </source>
</evidence>
<feature type="transmembrane region" description="Helical" evidence="6">
    <location>
        <begin position="120"/>
        <end position="139"/>
    </location>
</feature>
<evidence type="ECO:0000256" key="5">
    <source>
        <dbReference type="ARBA" id="ARBA00023136"/>
    </source>
</evidence>
<dbReference type="OrthoDB" id="191706at2759"/>
<keyword evidence="3 6" id="KW-0812">Transmembrane</keyword>
<keyword evidence="10" id="KW-1185">Reference proteome</keyword>
<proteinExistence type="inferred from homology"/>
<evidence type="ECO:0000313" key="10">
    <source>
        <dbReference type="Proteomes" id="UP000001593"/>
    </source>
</evidence>
<comment type="subcellular location">
    <subcellularLocation>
        <location evidence="1">Endomembrane system</location>
        <topology evidence="1">Multi-pass membrane protein</topology>
    </subcellularLocation>
</comment>
<dbReference type="InterPro" id="IPR050911">
    <property type="entry name" value="DRAM/TMEM150_Autophagy_Mod"/>
</dbReference>
<name>A7RG25_NEMVE</name>
<feature type="transmembrane region" description="Helical" evidence="6">
    <location>
        <begin position="159"/>
        <end position="178"/>
    </location>
</feature>
<sequence>LPLLWSLFAGVMLAVCYTIATSKGHVYPYVPAISDTGLFYPESSIFSESFNFIAYSVLVLMMIRYFQVRQILASGTVQDGKEGILTKLNKASLVVGTLSAFGATLVGNFKSERKHTTMMFFHDAGSILLFAAGSCYFWIHVVLTHHLVKIGYNSCCMFAIRFALTVLCSVCGLTFFLAEIYGYRAFLASGSTHTIQQWKPGDAGYELHVVSNVAEWVAGASFTIYISTFYSEFQRLSL</sequence>
<gene>
    <name evidence="9" type="ORF">NEMVEDRAFT_v1g62999</name>
</gene>
<dbReference type="InParanoid" id="A7RG25"/>
<feature type="transmembrane region" description="Helical" evidence="6">
    <location>
        <begin position="44"/>
        <end position="63"/>
    </location>
</feature>